<evidence type="ECO:0000256" key="5">
    <source>
        <dbReference type="SAM" id="SignalP"/>
    </source>
</evidence>
<evidence type="ECO:0000256" key="4">
    <source>
        <dbReference type="ARBA" id="ARBA00022729"/>
    </source>
</evidence>
<name>A0A0D3HF01_9ORYZ</name>
<dbReference type="PaxDb" id="65489-OBART10G14030.1"/>
<dbReference type="STRING" id="65489.A0A0D3HF01"/>
<evidence type="ECO:0000313" key="6">
    <source>
        <dbReference type="EnsemblPlants" id="OBART10G14030.1"/>
    </source>
</evidence>
<dbReference type="Gramene" id="OBART10G14030.1">
    <property type="protein sequence ID" value="OBART10G14030.1"/>
    <property type="gene ID" value="OBART10G14030"/>
</dbReference>
<dbReference type="PANTHER" id="PTHR33191:SF80">
    <property type="entry name" value="RIPENING-RELATED PROTEIN 6-RELATED"/>
    <property type="match status" value="1"/>
</dbReference>
<evidence type="ECO:0008006" key="8">
    <source>
        <dbReference type="Google" id="ProtNLM"/>
    </source>
</evidence>
<evidence type="ECO:0000256" key="1">
    <source>
        <dbReference type="ARBA" id="ARBA00004613"/>
    </source>
</evidence>
<sequence length="172" mass="18384">MARSGKVAKIAVLVVALALALLEMPRCAVVARRAVEATVVDECDSRRGCKDDVVDSSPAVWRALGLDTDSGEVSVTWSDNGRSVVATVVDECDSRHGGCKDDIVDTSAAVWSALGLDTNVGEVPVTWRPAGRPPALATLVCMEYVWYVSVCQSCQRCYSLDVFGRVAKIMCS</sequence>
<reference evidence="6" key="1">
    <citation type="journal article" date="2009" name="Rice">
        <title>De Novo Next Generation Sequencing of Plant Genomes.</title>
        <authorList>
            <person name="Rounsley S."/>
            <person name="Marri P.R."/>
            <person name="Yu Y."/>
            <person name="He R."/>
            <person name="Sisneros N."/>
            <person name="Goicoechea J.L."/>
            <person name="Lee S.J."/>
            <person name="Angelova A."/>
            <person name="Kudrna D."/>
            <person name="Luo M."/>
            <person name="Affourtit J."/>
            <person name="Desany B."/>
            <person name="Knight J."/>
            <person name="Niazi F."/>
            <person name="Egholm M."/>
            <person name="Wing R.A."/>
        </authorList>
    </citation>
    <scope>NUCLEOTIDE SEQUENCE [LARGE SCALE GENOMIC DNA]</scope>
    <source>
        <strain evidence="6">cv. IRGC 105608</strain>
    </source>
</reference>
<keyword evidence="4 5" id="KW-0732">Signal</keyword>
<evidence type="ECO:0000313" key="7">
    <source>
        <dbReference type="Proteomes" id="UP000026960"/>
    </source>
</evidence>
<reference evidence="6" key="2">
    <citation type="submission" date="2015-03" db="UniProtKB">
        <authorList>
            <consortium name="EnsemblPlants"/>
        </authorList>
    </citation>
    <scope>IDENTIFICATION</scope>
</reference>
<comment type="similarity">
    <text evidence="2">Belongs to the kiwellin family.</text>
</comment>
<dbReference type="AlphaFoldDB" id="A0A0D3HF01"/>
<dbReference type="InterPro" id="IPR039271">
    <property type="entry name" value="Kiwellin-like"/>
</dbReference>
<accession>A0A0D3HF01</accession>
<proteinExistence type="inferred from homology"/>
<comment type="subcellular location">
    <subcellularLocation>
        <location evidence="1">Secreted</location>
    </subcellularLocation>
</comment>
<keyword evidence="7" id="KW-1185">Reference proteome</keyword>
<protein>
    <recommendedName>
        <fullName evidence="8">RlpA-like protein double-psi beta-barrel domain-containing protein</fullName>
    </recommendedName>
</protein>
<organism evidence="6">
    <name type="scientific">Oryza barthii</name>
    <dbReference type="NCBI Taxonomy" id="65489"/>
    <lineage>
        <taxon>Eukaryota</taxon>
        <taxon>Viridiplantae</taxon>
        <taxon>Streptophyta</taxon>
        <taxon>Embryophyta</taxon>
        <taxon>Tracheophyta</taxon>
        <taxon>Spermatophyta</taxon>
        <taxon>Magnoliopsida</taxon>
        <taxon>Liliopsida</taxon>
        <taxon>Poales</taxon>
        <taxon>Poaceae</taxon>
        <taxon>BOP clade</taxon>
        <taxon>Oryzoideae</taxon>
        <taxon>Oryzeae</taxon>
        <taxon>Oryzinae</taxon>
        <taxon>Oryza</taxon>
    </lineage>
</organism>
<keyword evidence="3" id="KW-0964">Secreted</keyword>
<dbReference type="SUPFAM" id="SSF50685">
    <property type="entry name" value="Barwin-like endoglucanases"/>
    <property type="match status" value="2"/>
</dbReference>
<dbReference type="Gene3D" id="2.40.40.10">
    <property type="entry name" value="RlpA-like domain"/>
    <property type="match status" value="2"/>
</dbReference>
<dbReference type="EnsemblPlants" id="OBART10G14030.1">
    <property type="protein sequence ID" value="OBART10G14030.1"/>
    <property type="gene ID" value="OBART10G14030"/>
</dbReference>
<dbReference type="PANTHER" id="PTHR33191">
    <property type="entry name" value="RIPENING-RELATED PROTEIN 2-RELATED"/>
    <property type="match status" value="1"/>
</dbReference>
<dbReference type="HOGENOM" id="CLU_1557638_0_0_1"/>
<dbReference type="InterPro" id="IPR036908">
    <property type="entry name" value="RlpA-like_sf"/>
</dbReference>
<dbReference type="GO" id="GO:0005576">
    <property type="term" value="C:extracellular region"/>
    <property type="evidence" value="ECO:0007669"/>
    <property type="project" value="UniProtKB-SubCell"/>
</dbReference>
<feature type="signal peptide" evidence="5">
    <location>
        <begin position="1"/>
        <end position="20"/>
    </location>
</feature>
<dbReference type="Pfam" id="PF24300">
    <property type="entry name" value="KWL1"/>
    <property type="match status" value="1"/>
</dbReference>
<dbReference type="Proteomes" id="UP000026960">
    <property type="component" value="Chromosome 10"/>
</dbReference>
<feature type="chain" id="PRO_5002276877" description="RlpA-like protein double-psi beta-barrel domain-containing protein" evidence="5">
    <location>
        <begin position="21"/>
        <end position="172"/>
    </location>
</feature>
<evidence type="ECO:0000256" key="2">
    <source>
        <dbReference type="ARBA" id="ARBA00005592"/>
    </source>
</evidence>
<evidence type="ECO:0000256" key="3">
    <source>
        <dbReference type="ARBA" id="ARBA00022525"/>
    </source>
</evidence>